<dbReference type="RefSeq" id="WP_025908767.1">
    <property type="nucleotide sequence ID" value="NZ_KQ758634.1"/>
</dbReference>
<protein>
    <submittedName>
        <fullName evidence="2">Stage II sporulation protein D</fullName>
    </submittedName>
</protein>
<accession>A0A0V8JP75</accession>
<dbReference type="Pfam" id="PF08486">
    <property type="entry name" value="SpoIID"/>
    <property type="match status" value="1"/>
</dbReference>
<proteinExistence type="predicted"/>
<evidence type="ECO:0000313" key="2">
    <source>
        <dbReference type="EMBL" id="KSU88790.1"/>
    </source>
</evidence>
<evidence type="ECO:0000313" key="3">
    <source>
        <dbReference type="Proteomes" id="UP000053681"/>
    </source>
</evidence>
<dbReference type="GO" id="GO:0030288">
    <property type="term" value="C:outer membrane-bounded periplasmic space"/>
    <property type="evidence" value="ECO:0007669"/>
    <property type="project" value="TreeGrafter"/>
</dbReference>
<dbReference type="InterPro" id="IPR014225">
    <property type="entry name" value="Spore_II_D_firmicutes"/>
</dbReference>
<organism evidence="2 3">
    <name type="scientific">Priestia veravalensis</name>
    <dbReference type="NCBI Taxonomy" id="1414648"/>
    <lineage>
        <taxon>Bacteria</taxon>
        <taxon>Bacillati</taxon>
        <taxon>Bacillota</taxon>
        <taxon>Bacilli</taxon>
        <taxon>Bacillales</taxon>
        <taxon>Bacillaceae</taxon>
        <taxon>Priestia</taxon>
    </lineage>
</organism>
<dbReference type="PANTHER" id="PTHR30032:SF4">
    <property type="entry name" value="AMIDASE ENHANCER"/>
    <property type="match status" value="1"/>
</dbReference>
<dbReference type="AlphaFoldDB" id="A0A0V8JP75"/>
<dbReference type="InterPro" id="IPR013486">
    <property type="entry name" value="SpoIID/LytB"/>
</dbReference>
<evidence type="ECO:0000259" key="1">
    <source>
        <dbReference type="Pfam" id="PF08486"/>
    </source>
</evidence>
<dbReference type="NCBIfam" id="TIGR02870">
    <property type="entry name" value="spore_II_D"/>
    <property type="match status" value="1"/>
</dbReference>
<comment type="caution">
    <text evidence="2">The sequence shown here is derived from an EMBL/GenBank/DDBJ whole genome shotgun (WGS) entry which is preliminary data.</text>
</comment>
<dbReference type="PANTHER" id="PTHR30032">
    <property type="entry name" value="N-ACETYLMURAMOYL-L-ALANINE AMIDASE-RELATED"/>
    <property type="match status" value="1"/>
</dbReference>
<name>A0A0V8JP75_9BACI</name>
<dbReference type="EMBL" id="LNQP01000015">
    <property type="protein sequence ID" value="KSU88790.1"/>
    <property type="molecule type" value="Genomic_DNA"/>
</dbReference>
<dbReference type="GeneID" id="93684348"/>
<sequence length="343" mass="38381">MKQIKPMIILAAIFFLVILLIPTLLVIPFIEKESEPLTNEENKKAEQSEVQKSPGSQLDVDVGVYRSQSEQVETLPLEEYLVGVVAAEMPAEFELEALKAQSLAARTYTVQKLMNRANAGLPEGADITDTVNDQVYLSEKELKKHWGKEYEWKIKKVKEAVKKTQGQILTYNNKPIDATFFSTSNGYTENSESVWSNSIPYLKSVESHWDTKSPKFKNEKMMSISEFEQKLGVNISQSTDIGDIISKTPGKRVDYVKVGDKKIAGTVVRNKLNLSSADFTWKRENDHIVIETKGYGHGIGMSQYGANGMAMEGKSYKDIVTHYYTGVAIAGSDQYVAQLTAKK</sequence>
<feature type="domain" description="Sporulation stage II protein D amidase enhancer LytB N-terminal" evidence="1">
    <location>
        <begin position="66"/>
        <end position="171"/>
    </location>
</feature>
<gene>
    <name evidence="2" type="ORF">AS180_05620</name>
</gene>
<dbReference type="GO" id="GO:0030435">
    <property type="term" value="P:sporulation resulting in formation of a cellular spore"/>
    <property type="evidence" value="ECO:0007669"/>
    <property type="project" value="InterPro"/>
</dbReference>
<reference evidence="2 3" key="1">
    <citation type="submission" date="2015-11" db="EMBL/GenBank/DDBJ databases">
        <title>Bacillus caseinolyticus sp nov.</title>
        <authorList>
            <person name="Dastager S.G."/>
            <person name="Mawlankar R."/>
        </authorList>
    </citation>
    <scope>NUCLEOTIDE SEQUENCE [LARGE SCALE GENOMIC DNA]</scope>
    <source>
        <strain evidence="2 3">SGD-V-76</strain>
    </source>
</reference>
<dbReference type="Proteomes" id="UP000053681">
    <property type="component" value="Unassembled WGS sequence"/>
</dbReference>
<dbReference type="InterPro" id="IPR013693">
    <property type="entry name" value="SpoIID/LytB_N"/>
</dbReference>
<dbReference type="InterPro" id="IPR051922">
    <property type="entry name" value="Bact_Sporulation_Assoc"/>
</dbReference>
<keyword evidence="3" id="KW-1185">Reference proteome</keyword>
<dbReference type="NCBIfam" id="TIGR02669">
    <property type="entry name" value="SpoIID_LytB"/>
    <property type="match status" value="1"/>
</dbReference>